<proteinExistence type="predicted"/>
<gene>
    <name evidence="2" type="ORF">AUR04nite_22970</name>
</gene>
<dbReference type="Pfam" id="PF12005">
    <property type="entry name" value="DUF3499"/>
    <property type="match status" value="1"/>
</dbReference>
<evidence type="ECO:0008006" key="4">
    <source>
        <dbReference type="Google" id="ProtNLM"/>
    </source>
</evidence>
<dbReference type="AlphaFoldDB" id="A0A4Y4DT38"/>
<sequence>MEGLRLCSRPACRETARATLTYVYADSTAVLGPLATYPEPHCYDLCARHANRLTVPSGWSLIRGTIPDVLEPEDELNALVDAVREPRRSTRTARHAAGPGDETPAVHQVRGPRLDGRVRLSVLPDDSPDEQR</sequence>
<feature type="region of interest" description="Disordered" evidence="1">
    <location>
        <begin position="81"/>
        <end position="132"/>
    </location>
</feature>
<dbReference type="InterPro" id="IPR021888">
    <property type="entry name" value="DUF3499"/>
</dbReference>
<protein>
    <recommendedName>
        <fullName evidence="4">DUF3499 domain-containing protein</fullName>
    </recommendedName>
</protein>
<dbReference type="Proteomes" id="UP000316612">
    <property type="component" value="Unassembled WGS sequence"/>
</dbReference>
<name>A0A4Y4DT38_GLUUR</name>
<comment type="caution">
    <text evidence="2">The sequence shown here is derived from an EMBL/GenBank/DDBJ whole genome shotgun (WGS) entry which is preliminary data.</text>
</comment>
<reference evidence="2 3" key="1">
    <citation type="submission" date="2019-06" db="EMBL/GenBank/DDBJ databases">
        <title>Whole genome shotgun sequence of Glutamicibacter uratoxydans NBRC 15515.</title>
        <authorList>
            <person name="Hosoyama A."/>
            <person name="Uohara A."/>
            <person name="Ohji S."/>
            <person name="Ichikawa N."/>
        </authorList>
    </citation>
    <scope>NUCLEOTIDE SEQUENCE [LARGE SCALE GENOMIC DNA]</scope>
    <source>
        <strain evidence="2 3">NBRC 15515</strain>
    </source>
</reference>
<dbReference type="OrthoDB" id="3216194at2"/>
<dbReference type="EMBL" id="BJNY01000012">
    <property type="protein sequence ID" value="GED06765.1"/>
    <property type="molecule type" value="Genomic_DNA"/>
</dbReference>
<organism evidence="2 3">
    <name type="scientific">Glutamicibacter uratoxydans</name>
    <name type="common">Arthrobacter uratoxydans</name>
    <dbReference type="NCBI Taxonomy" id="43667"/>
    <lineage>
        <taxon>Bacteria</taxon>
        <taxon>Bacillati</taxon>
        <taxon>Actinomycetota</taxon>
        <taxon>Actinomycetes</taxon>
        <taxon>Micrococcales</taxon>
        <taxon>Micrococcaceae</taxon>
        <taxon>Glutamicibacter</taxon>
    </lineage>
</organism>
<keyword evidence="3" id="KW-1185">Reference proteome</keyword>
<evidence type="ECO:0000256" key="1">
    <source>
        <dbReference type="SAM" id="MobiDB-lite"/>
    </source>
</evidence>
<accession>A0A4Y4DT38</accession>
<evidence type="ECO:0000313" key="3">
    <source>
        <dbReference type="Proteomes" id="UP000316612"/>
    </source>
</evidence>
<evidence type="ECO:0000313" key="2">
    <source>
        <dbReference type="EMBL" id="GED06765.1"/>
    </source>
</evidence>
<dbReference type="RefSeq" id="WP_141365135.1">
    <property type="nucleotide sequence ID" value="NZ_BAAAJL010000006.1"/>
</dbReference>